<dbReference type="InterPro" id="IPR045863">
    <property type="entry name" value="CorA_TM1_TM2"/>
</dbReference>
<evidence type="ECO:0000256" key="3">
    <source>
        <dbReference type="ARBA" id="ARBA00022448"/>
    </source>
</evidence>
<evidence type="ECO:0000256" key="6">
    <source>
        <dbReference type="ARBA" id="ARBA00022989"/>
    </source>
</evidence>
<dbReference type="CDD" id="cd12828">
    <property type="entry name" value="TmCorA-like_1"/>
    <property type="match status" value="1"/>
</dbReference>
<protein>
    <recommendedName>
        <fullName evidence="8">Magnesium transport protein CorA</fullName>
    </recommendedName>
</protein>
<gene>
    <name evidence="8" type="primary">corA</name>
    <name evidence="9" type="ORF">SAMN05421823_106298</name>
</gene>
<dbReference type="EMBL" id="FNFO01000006">
    <property type="protein sequence ID" value="SDL55195.1"/>
    <property type="molecule type" value="Genomic_DNA"/>
</dbReference>
<dbReference type="Proteomes" id="UP000198510">
    <property type="component" value="Unassembled WGS sequence"/>
</dbReference>
<comment type="subcellular location">
    <subcellularLocation>
        <location evidence="1">Cell membrane</location>
        <topology evidence="1">Multi-pass membrane protein</topology>
    </subcellularLocation>
    <subcellularLocation>
        <location evidence="8">Membrane</location>
        <topology evidence="8">Multi-pass membrane protein</topology>
    </subcellularLocation>
</comment>
<dbReference type="Gene3D" id="3.30.460.20">
    <property type="entry name" value="CorA soluble domain-like"/>
    <property type="match status" value="1"/>
</dbReference>
<dbReference type="SUPFAM" id="SSF144083">
    <property type="entry name" value="Magnesium transport protein CorA, transmembrane region"/>
    <property type="match status" value="1"/>
</dbReference>
<evidence type="ECO:0000256" key="1">
    <source>
        <dbReference type="ARBA" id="ARBA00004651"/>
    </source>
</evidence>
<dbReference type="GO" id="GO:0050897">
    <property type="term" value="F:cobalt ion binding"/>
    <property type="evidence" value="ECO:0007669"/>
    <property type="project" value="TreeGrafter"/>
</dbReference>
<feature type="transmembrane region" description="Helical" evidence="8">
    <location>
        <begin position="333"/>
        <end position="353"/>
    </location>
</feature>
<keyword evidence="7 8" id="KW-0472">Membrane</keyword>
<comment type="function">
    <text evidence="8">Mediates influx of magnesium ions.</text>
</comment>
<comment type="similarity">
    <text evidence="2 8">Belongs to the CorA metal ion transporter (MIT) (TC 1.A.35) family.</text>
</comment>
<name>A0A1G9L0T5_9BACT</name>
<dbReference type="Gene3D" id="1.20.58.340">
    <property type="entry name" value="Magnesium transport protein CorA, transmembrane region"/>
    <property type="match status" value="2"/>
</dbReference>
<dbReference type="InterPro" id="IPR004488">
    <property type="entry name" value="Mg/Co-transport_prot_CorA"/>
</dbReference>
<keyword evidence="3 8" id="KW-0813">Transport</keyword>
<dbReference type="STRING" id="1075417.SAMN05421823_106298"/>
<evidence type="ECO:0000256" key="7">
    <source>
        <dbReference type="ARBA" id="ARBA00023136"/>
    </source>
</evidence>
<dbReference type="RefSeq" id="WP_089684141.1">
    <property type="nucleotide sequence ID" value="NZ_FNFO01000006.1"/>
</dbReference>
<dbReference type="PANTHER" id="PTHR46494:SF1">
    <property type="entry name" value="CORA FAMILY METAL ION TRANSPORTER (EUROFUNG)"/>
    <property type="match status" value="1"/>
</dbReference>
<dbReference type="Pfam" id="PF01544">
    <property type="entry name" value="CorA"/>
    <property type="match status" value="1"/>
</dbReference>
<keyword evidence="8" id="KW-0406">Ion transport</keyword>
<dbReference type="PANTHER" id="PTHR46494">
    <property type="entry name" value="CORA FAMILY METAL ION TRANSPORTER (EUROFUNG)"/>
    <property type="match status" value="1"/>
</dbReference>
<dbReference type="GO" id="GO:0000287">
    <property type="term" value="F:magnesium ion binding"/>
    <property type="evidence" value="ECO:0007669"/>
    <property type="project" value="TreeGrafter"/>
</dbReference>
<proteinExistence type="inferred from homology"/>
<evidence type="ECO:0000256" key="8">
    <source>
        <dbReference type="RuleBase" id="RU362010"/>
    </source>
</evidence>
<dbReference type="GO" id="GO:0015087">
    <property type="term" value="F:cobalt ion transmembrane transporter activity"/>
    <property type="evidence" value="ECO:0007669"/>
    <property type="project" value="UniProtKB-UniRule"/>
</dbReference>
<dbReference type="InterPro" id="IPR002523">
    <property type="entry name" value="MgTranspt_CorA/ZnTranspt_ZntB"/>
</dbReference>
<dbReference type="AlphaFoldDB" id="A0A1G9L0T5"/>
<keyword evidence="6 8" id="KW-1133">Transmembrane helix</keyword>
<dbReference type="GO" id="GO:0005886">
    <property type="term" value="C:plasma membrane"/>
    <property type="evidence" value="ECO:0007669"/>
    <property type="project" value="UniProtKB-SubCell"/>
</dbReference>
<dbReference type="InterPro" id="IPR045861">
    <property type="entry name" value="CorA_cytoplasmic_dom"/>
</dbReference>
<dbReference type="FunFam" id="1.20.58.340:FF:000012">
    <property type="entry name" value="Magnesium transport protein CorA"/>
    <property type="match status" value="1"/>
</dbReference>
<evidence type="ECO:0000256" key="2">
    <source>
        <dbReference type="ARBA" id="ARBA00009765"/>
    </source>
</evidence>
<evidence type="ECO:0000256" key="4">
    <source>
        <dbReference type="ARBA" id="ARBA00022475"/>
    </source>
</evidence>
<evidence type="ECO:0000313" key="10">
    <source>
        <dbReference type="Proteomes" id="UP000198510"/>
    </source>
</evidence>
<feature type="transmembrane region" description="Helical" evidence="8">
    <location>
        <begin position="301"/>
        <end position="321"/>
    </location>
</feature>
<dbReference type="GO" id="GO:0015095">
    <property type="term" value="F:magnesium ion transmembrane transporter activity"/>
    <property type="evidence" value="ECO:0007669"/>
    <property type="project" value="UniProtKB-UniRule"/>
</dbReference>
<dbReference type="OrthoDB" id="9803416at2"/>
<evidence type="ECO:0000313" key="9">
    <source>
        <dbReference type="EMBL" id="SDL55195.1"/>
    </source>
</evidence>
<keyword evidence="10" id="KW-1185">Reference proteome</keyword>
<accession>A0A1G9L0T5</accession>
<keyword evidence="4 8" id="KW-1003">Cell membrane</keyword>
<keyword evidence="8" id="KW-0460">Magnesium</keyword>
<evidence type="ECO:0000256" key="5">
    <source>
        <dbReference type="ARBA" id="ARBA00022692"/>
    </source>
</evidence>
<sequence length="359" mass="41939">MEEASLKKTVRKTGESPGTLTYVGRSKLKDVLLTFTEYGEESLLTKTWKTRKDFIRFNQRTEHAPISWLNVDGVHKPEVVASVGNTFHLHPLLQEDVVDTEQKPKIDYYDDTIFVVMKMAQFNREKSRLYFEHVSMVLGPGYVLSFQEERDVDIFEPIRTRLQNASGQLRRSGPDFLFYALIDTIVDHYFAVLEQLGDRIEQLELNIIEETDEKATHELYSLKREMILLRRSVWPVREILSKLQRGSNTLLTPELQPFLRDVYDHTIQIIETIETYRDILSGLLDVYLSITSNRMNQIMKVLTIISTIFIPLTFIAGIYGMNFDHMPELHERWAYPAVWGVMIAISVALLIFFQKKRWL</sequence>
<dbReference type="NCBIfam" id="TIGR00383">
    <property type="entry name" value="corA"/>
    <property type="match status" value="1"/>
</dbReference>
<reference evidence="9 10" key="1">
    <citation type="submission" date="2016-10" db="EMBL/GenBank/DDBJ databases">
        <authorList>
            <person name="de Groot N.N."/>
        </authorList>
    </citation>
    <scope>NUCLEOTIDE SEQUENCE [LARGE SCALE GENOMIC DNA]</scope>
    <source>
        <strain evidence="9 10">DSM 25186</strain>
    </source>
</reference>
<keyword evidence="5 8" id="KW-0812">Transmembrane</keyword>
<organism evidence="9 10">
    <name type="scientific">Catalinimonas alkaloidigena</name>
    <dbReference type="NCBI Taxonomy" id="1075417"/>
    <lineage>
        <taxon>Bacteria</taxon>
        <taxon>Pseudomonadati</taxon>
        <taxon>Bacteroidota</taxon>
        <taxon>Cytophagia</taxon>
        <taxon>Cytophagales</taxon>
        <taxon>Catalimonadaceae</taxon>
        <taxon>Catalinimonas</taxon>
    </lineage>
</organism>
<dbReference type="SUPFAM" id="SSF143865">
    <property type="entry name" value="CorA soluble domain-like"/>
    <property type="match status" value="1"/>
</dbReference>